<evidence type="ECO:0000256" key="2">
    <source>
        <dbReference type="SAM" id="MobiDB-lite"/>
    </source>
</evidence>
<evidence type="ECO:0000256" key="1">
    <source>
        <dbReference type="PROSITE-ProRule" id="PRU00325"/>
    </source>
</evidence>
<keyword evidence="1" id="KW-0863">Zinc-finger</keyword>
<dbReference type="InterPro" id="IPR007527">
    <property type="entry name" value="Znf_SWIM"/>
</dbReference>
<dbReference type="KEGG" id="efe:EFER_2208"/>
<evidence type="ECO:0000313" key="4">
    <source>
        <dbReference type="EMBL" id="CAQ89710.1"/>
    </source>
</evidence>
<dbReference type="PROSITE" id="PS50966">
    <property type="entry name" value="ZF_SWIM"/>
    <property type="match status" value="2"/>
</dbReference>
<keyword evidence="1" id="KW-0479">Metal-binding</keyword>
<accession>B7LV83</accession>
<dbReference type="Proteomes" id="UP000000745">
    <property type="component" value="Chromosome"/>
</dbReference>
<gene>
    <name evidence="4" type="primary">yehQ</name>
    <name evidence="4" type="ordered locus">EFER_2208</name>
</gene>
<feature type="domain" description="SWIM-type" evidence="3">
    <location>
        <begin position="90"/>
        <end position="124"/>
    </location>
</feature>
<dbReference type="AlphaFoldDB" id="B7LV83"/>
<dbReference type="Pfam" id="PF04434">
    <property type="entry name" value="SWIM"/>
    <property type="match status" value="2"/>
</dbReference>
<sequence length="699" mass="77526">MLRPRYSPGAGKCRRTNSRDDARRTGDLACGESSVMNSLRPELLELTPQALTALSNAGFVKRSLKELENGNVPEISHENGALIATFSDGVRTRLANSQALKEAQCSCGASGMCRHRVMLVLSYQRLCATAQPTEKEEEWDPAIWQEELATLPNTTRKRAQALVAKGITIELFCTPGEIPSARLPMSDVRFYSRSSIRFARCDCIEGMLCEHVVLAVQAFVEAKNQQAEFTHLIWQMHSEHVTSSDDPFSSDEGKACRQYVQQLSQALWLGGISQPSIHYEAAFSRAQQAAERCNWRWVSESLRQLRASVDAFHARASHYHAGKCLCQLAALTSRLNSAQEMARRDSVGEVPPIPWRTVVGAGIAGEAKLDHLRLVSLGMRCWQDNERYGLRIWFTDPDTGSILHLSRSWPRSEQDNSPAAKRRLFSFQAGALAGGQIVSQAAKRSADGELLLATRNRLSSVVPLSPDAWQMLSAPLRQPGIVALREYLRQRPPAAIRPLNQVDNLFILPVEECISLGWDSSRQTLDAQVISGEGEDNVLTLSLPASASAPFAVERMAALLQQTEDPVSLVSGFINFAEGQLTLEPRVMMTQTRAWALDAETAPVAPLPSDNVLPVPSSAHKLLERCQSLLIQVLHNGWRYQERSLMNQAEMLTNELAAFGFSRLAHLLHQLQQTEEEKRSAILNNSVLLYEHLVLLLAD</sequence>
<dbReference type="GO" id="GO:0008270">
    <property type="term" value="F:zinc ion binding"/>
    <property type="evidence" value="ECO:0007669"/>
    <property type="project" value="UniProtKB-KW"/>
</dbReference>
<organism evidence="4 5">
    <name type="scientific">Escherichia fergusonii (strain ATCC 35469 / DSM 13698 / CCUG 18766 / IAM 14443 / JCM 21226 / LMG 7866 / NBRC 102419 / NCTC 12128 / CDC 0568-73)</name>
    <dbReference type="NCBI Taxonomy" id="585054"/>
    <lineage>
        <taxon>Bacteria</taxon>
        <taxon>Pseudomonadati</taxon>
        <taxon>Pseudomonadota</taxon>
        <taxon>Gammaproteobacteria</taxon>
        <taxon>Enterobacterales</taxon>
        <taxon>Enterobacteriaceae</taxon>
        <taxon>Escherichia</taxon>
    </lineage>
</organism>
<protein>
    <recommendedName>
        <fullName evidence="3">SWIM-type domain-containing protein</fullName>
    </recommendedName>
</protein>
<keyword evidence="1" id="KW-0862">Zinc</keyword>
<name>B7LV83_ESCF3</name>
<feature type="region of interest" description="Disordered" evidence="2">
    <location>
        <begin position="1"/>
        <end position="26"/>
    </location>
</feature>
<reference evidence="5" key="1">
    <citation type="journal article" date="2009" name="PLoS Genet.">
        <title>Organised genome dynamics in the Escherichia coli species results in highly diverse adaptive paths.</title>
        <authorList>
            <person name="Touchon M."/>
            <person name="Hoede C."/>
            <person name="Tenaillon O."/>
            <person name="Barbe V."/>
            <person name="Baeriswyl S."/>
            <person name="Bidet P."/>
            <person name="Bingen E."/>
            <person name="Bonacorsi S."/>
            <person name="Bouchier C."/>
            <person name="Bouvet O."/>
            <person name="Calteau A."/>
            <person name="Chiapello H."/>
            <person name="Clermont O."/>
            <person name="Cruveiller S."/>
            <person name="Danchin A."/>
            <person name="Diard M."/>
            <person name="Dossat C."/>
            <person name="Karoui M.E."/>
            <person name="Frapy E."/>
            <person name="Garry L."/>
            <person name="Ghigo J.M."/>
            <person name="Gilles A.M."/>
            <person name="Johnson J."/>
            <person name="Le Bouguenec C."/>
            <person name="Lescat M."/>
            <person name="Mangenot S."/>
            <person name="Martinez-Jehanne V."/>
            <person name="Matic I."/>
            <person name="Nassif X."/>
            <person name="Oztas S."/>
            <person name="Petit M.A."/>
            <person name="Pichon C."/>
            <person name="Rouy Z."/>
            <person name="Ruf C.S."/>
            <person name="Schneider D."/>
            <person name="Tourret J."/>
            <person name="Vacherie B."/>
            <person name="Vallenet D."/>
            <person name="Medigue C."/>
            <person name="Rocha E.P.C."/>
            <person name="Denamur E."/>
        </authorList>
    </citation>
    <scope>NUCLEOTIDE SEQUENCE [LARGE SCALE GENOMIC DNA]</scope>
    <source>
        <strain evidence="5">ATCC 35469 / DSM 13698 / BCRC 15582 / CCUG 18766 / IAM 14443 / JCM 21226 / LMG 7866 / NBRC 102419 / NCTC 12128 / CDC 0568-73</strain>
    </source>
</reference>
<evidence type="ECO:0000313" key="5">
    <source>
        <dbReference type="Proteomes" id="UP000000745"/>
    </source>
</evidence>
<proteinExistence type="predicted"/>
<feature type="domain" description="SWIM-type" evidence="3">
    <location>
        <begin position="186"/>
        <end position="220"/>
    </location>
</feature>
<dbReference type="EMBL" id="CU928158">
    <property type="protein sequence ID" value="CAQ89710.1"/>
    <property type="molecule type" value="Genomic_DNA"/>
</dbReference>
<dbReference type="HOGENOM" id="CLU_020792_0_1_6"/>
<evidence type="ECO:0000259" key="3">
    <source>
        <dbReference type="PROSITE" id="PS50966"/>
    </source>
</evidence>
<feature type="compositionally biased region" description="Basic and acidic residues" evidence="2">
    <location>
        <begin position="17"/>
        <end position="26"/>
    </location>
</feature>
<keyword evidence="5" id="KW-1185">Reference proteome</keyword>